<dbReference type="PANTHER" id="PTHR48051">
    <property type="match status" value="1"/>
</dbReference>
<evidence type="ECO:0000256" key="2">
    <source>
        <dbReference type="ARBA" id="ARBA00022737"/>
    </source>
</evidence>
<dbReference type="InterPro" id="IPR050216">
    <property type="entry name" value="LRR_domain-containing"/>
</dbReference>
<dbReference type="InterPro" id="IPR032675">
    <property type="entry name" value="LRR_dom_sf"/>
</dbReference>
<keyword evidence="1" id="KW-0433">Leucine-rich repeat</keyword>
<evidence type="ECO:0000256" key="3">
    <source>
        <dbReference type="SAM" id="MobiDB-lite"/>
    </source>
</evidence>
<keyword evidence="2" id="KW-0677">Repeat</keyword>
<evidence type="ECO:0000313" key="5">
    <source>
        <dbReference type="Proteomes" id="UP001219355"/>
    </source>
</evidence>
<protein>
    <recommendedName>
        <fullName evidence="6">Leucine Rich Repeat domain protein</fullName>
    </recommendedName>
</protein>
<dbReference type="SUPFAM" id="SSF52075">
    <property type="entry name" value="Outer arm dynein light chain 1"/>
    <property type="match status" value="1"/>
</dbReference>
<feature type="region of interest" description="Disordered" evidence="3">
    <location>
        <begin position="1"/>
        <end position="29"/>
    </location>
</feature>
<name>A0AAF0IKI3_9EURO</name>
<accession>A0AAF0IKI3</accession>
<evidence type="ECO:0000313" key="4">
    <source>
        <dbReference type="EMBL" id="WEW60538.1"/>
    </source>
</evidence>
<sequence>MDPGLPSPFEPRSQRNHVALTPANVPNSPFQFVHRSTRLSLDKLSGPPSSDPPLFSSDDFQPGLENYTSGAAQTPAETGDNGAGRKRRYRGTWWGEKVHSKKQRRRTGFKSKRDLDSGVWMMSSDDSAGLLSSDLVIGGDDDHGVTEDGKERKRQPEVAEGRSLTNPVLRDVPQLPMMLPIDGATRTFLRTDRVAETEAQRHARSATNRCLEEGCDNVDLSHLGLEAIAPSIIQSLKQLTKQPPLKDAPLSEAAYGPLEPFLRLYLAKNRLTSLPRDIFELQELKLLSLRQNKLKEIPCAIRKLTKLQDLNLAVNRLEYLPWELLGLMQTGDLKRLTVHPNPFMPLHEADIIQWHWGLEDGDASVSERLKRTPYFADPNSPTAWLPLHIATGTINYLDMEGRPLNPKDQQHTIAQRRTRAPSLRELSLRACVRTWFFRSIDLDANDDEDAESPTSVRHLLQLAKLVNDSGGRRCSVCGREYIIPRAEWVEWWDCLPYENGSKMARVGGQRLWPLPFLRRGCSWGCGLVIGEGE</sequence>
<evidence type="ECO:0008006" key="6">
    <source>
        <dbReference type="Google" id="ProtNLM"/>
    </source>
</evidence>
<dbReference type="GO" id="GO:0005737">
    <property type="term" value="C:cytoplasm"/>
    <property type="evidence" value="ECO:0007669"/>
    <property type="project" value="TreeGrafter"/>
</dbReference>
<dbReference type="SMART" id="SM00369">
    <property type="entry name" value="LRR_TYP"/>
    <property type="match status" value="2"/>
</dbReference>
<proteinExistence type="predicted"/>
<keyword evidence="5" id="KW-1185">Reference proteome</keyword>
<feature type="compositionally biased region" description="Polar residues" evidence="3">
    <location>
        <begin position="66"/>
        <end position="76"/>
    </location>
</feature>
<dbReference type="Gene3D" id="3.80.10.10">
    <property type="entry name" value="Ribonuclease Inhibitor"/>
    <property type="match status" value="1"/>
</dbReference>
<feature type="region of interest" description="Disordered" evidence="3">
    <location>
        <begin position="139"/>
        <end position="161"/>
    </location>
</feature>
<dbReference type="InterPro" id="IPR001611">
    <property type="entry name" value="Leu-rich_rpt"/>
</dbReference>
<gene>
    <name evidence="4" type="ORF">PRK78_006025</name>
</gene>
<reference evidence="4" key="1">
    <citation type="submission" date="2023-03" db="EMBL/GenBank/DDBJ databases">
        <title>Emydomyces testavorans Genome Sequence.</title>
        <authorList>
            <person name="Hoyer L."/>
        </authorList>
    </citation>
    <scope>NUCLEOTIDE SEQUENCE</scope>
    <source>
        <strain evidence="4">16-2883</strain>
    </source>
</reference>
<dbReference type="Pfam" id="PF13855">
    <property type="entry name" value="LRR_8"/>
    <property type="match status" value="1"/>
</dbReference>
<feature type="compositionally biased region" description="Basic and acidic residues" evidence="3">
    <location>
        <begin position="140"/>
        <end position="160"/>
    </location>
</feature>
<dbReference type="AlphaFoldDB" id="A0AAF0IKI3"/>
<evidence type="ECO:0000256" key="1">
    <source>
        <dbReference type="ARBA" id="ARBA00022614"/>
    </source>
</evidence>
<dbReference type="EMBL" id="CP120630">
    <property type="protein sequence ID" value="WEW60538.1"/>
    <property type="molecule type" value="Genomic_DNA"/>
</dbReference>
<dbReference type="InterPro" id="IPR003591">
    <property type="entry name" value="Leu-rich_rpt_typical-subtyp"/>
</dbReference>
<feature type="region of interest" description="Disordered" evidence="3">
    <location>
        <begin position="41"/>
        <end position="89"/>
    </location>
</feature>
<organism evidence="4 5">
    <name type="scientific">Emydomyces testavorans</name>
    <dbReference type="NCBI Taxonomy" id="2070801"/>
    <lineage>
        <taxon>Eukaryota</taxon>
        <taxon>Fungi</taxon>
        <taxon>Dikarya</taxon>
        <taxon>Ascomycota</taxon>
        <taxon>Pezizomycotina</taxon>
        <taxon>Eurotiomycetes</taxon>
        <taxon>Eurotiomycetidae</taxon>
        <taxon>Onygenales</taxon>
        <taxon>Nannizziopsiaceae</taxon>
        <taxon>Emydomyces</taxon>
    </lineage>
</organism>
<dbReference type="Proteomes" id="UP001219355">
    <property type="component" value="Chromosome 4"/>
</dbReference>
<dbReference type="PANTHER" id="PTHR48051:SF1">
    <property type="entry name" value="RAS SUPPRESSOR PROTEIN 1"/>
    <property type="match status" value="1"/>
</dbReference>
<feature type="compositionally biased region" description="Low complexity" evidence="3">
    <location>
        <begin position="42"/>
        <end position="59"/>
    </location>
</feature>